<dbReference type="SUPFAM" id="SSF111342">
    <property type="entry name" value="CbiD-like"/>
    <property type="match status" value="1"/>
</dbReference>
<gene>
    <name evidence="5" type="primary">cbiD</name>
    <name evidence="7" type="ORF">HMPREF1866_01703</name>
</gene>
<keyword evidence="6" id="KW-0472">Membrane</keyword>
<dbReference type="PIRSF" id="PIRSF026782">
    <property type="entry name" value="CbiD"/>
    <property type="match status" value="1"/>
</dbReference>
<dbReference type="PATRIC" id="fig|467210.3.peg.1689"/>
<dbReference type="GO" id="GO:0032259">
    <property type="term" value="P:methylation"/>
    <property type="evidence" value="ECO:0007669"/>
    <property type="project" value="UniProtKB-KW"/>
</dbReference>
<sequence length="397" mass="43975">MTIDEFNNKNGYTQRYGFTTGTTATAAAIGAAYLYLQKEKRMVDVDLPYGITLSIPIEYSKVENNEYICCVRKDAGDDPDVTDGILISTKLEFIKGDKLEFHFFAGEGVGTFTKNGLALPKGEPAINPVPRQMMIDNLSKIFLENNLTGTVNITVMVENGMEVAKKTFNERLGVIGGISILGTSGMVLPMSKTALLETIEADIKFRIQNSATNTVYMSPGNIGAKYLEKNFLVDASTVAIISNFIGESIDYAISHDAKKIVLCGDMGKLIKLSGGIMNTHSNDSDSRLELLLAAVIKDVLEDDDIDFSLLTPILLDILKQKTTTAAIAIIKEYKLDRCFDIIAEKMLYYAYNRAFKAEIFYHKNKFASIDEFKKNLQIRIIAFSDNETVIDTGEENE</sequence>
<protein>
    <recommendedName>
        <fullName evidence="5">Cobalt-precorrin-5B C(1)-methyltransferase</fullName>
        <ecNumber evidence="5">2.1.1.195</ecNumber>
    </recommendedName>
    <alternativeName>
        <fullName evidence="5">Cobalt-precorrin-6A synthase</fullName>
    </alternativeName>
</protein>
<dbReference type="GO" id="GO:0043780">
    <property type="term" value="F:cobalt-precorrin-5B C1-methyltransferase activity"/>
    <property type="evidence" value="ECO:0007669"/>
    <property type="project" value="RHEA"/>
</dbReference>
<dbReference type="PANTHER" id="PTHR35863:SF1">
    <property type="entry name" value="COBALT-PRECORRIN-5B C(1)-METHYLTRANSFERASE"/>
    <property type="match status" value="1"/>
</dbReference>
<evidence type="ECO:0000313" key="7">
    <source>
        <dbReference type="EMBL" id="KXB56793.1"/>
    </source>
</evidence>
<dbReference type="UniPathway" id="UPA00148">
    <property type="reaction ID" value="UER00227"/>
</dbReference>
<comment type="similarity">
    <text evidence="5">Belongs to the CbiD family.</text>
</comment>
<keyword evidence="8" id="KW-1185">Reference proteome</keyword>
<accession>A0A133ZMW9</accession>
<keyword evidence="3 5" id="KW-0808">Transferase</keyword>
<evidence type="ECO:0000256" key="1">
    <source>
        <dbReference type="ARBA" id="ARBA00022573"/>
    </source>
</evidence>
<organism evidence="7 8">
    <name type="scientific">Lachnoanaerobaculum saburreum</name>
    <dbReference type="NCBI Taxonomy" id="467210"/>
    <lineage>
        <taxon>Bacteria</taxon>
        <taxon>Bacillati</taxon>
        <taxon>Bacillota</taxon>
        <taxon>Clostridia</taxon>
        <taxon>Lachnospirales</taxon>
        <taxon>Lachnospiraceae</taxon>
        <taxon>Lachnoanaerobaculum</taxon>
    </lineage>
</organism>
<evidence type="ECO:0000256" key="6">
    <source>
        <dbReference type="SAM" id="Phobius"/>
    </source>
</evidence>
<dbReference type="STRING" id="467210.HMPREF1866_01703"/>
<evidence type="ECO:0000256" key="2">
    <source>
        <dbReference type="ARBA" id="ARBA00022603"/>
    </source>
</evidence>
<dbReference type="RefSeq" id="WP_060931416.1">
    <property type="nucleotide sequence ID" value="NZ_KQ959833.1"/>
</dbReference>
<dbReference type="EC" id="2.1.1.195" evidence="5"/>
<dbReference type="Pfam" id="PF01888">
    <property type="entry name" value="CbiD"/>
    <property type="match status" value="1"/>
</dbReference>
<keyword evidence="4 5" id="KW-0949">S-adenosyl-L-methionine</keyword>
<dbReference type="EMBL" id="LSDA01000099">
    <property type="protein sequence ID" value="KXB56793.1"/>
    <property type="molecule type" value="Genomic_DNA"/>
</dbReference>
<dbReference type="InterPro" id="IPR002748">
    <property type="entry name" value="CbiD"/>
</dbReference>
<dbReference type="AlphaFoldDB" id="A0A133ZMW9"/>
<dbReference type="HAMAP" id="MF_00787">
    <property type="entry name" value="CbiD"/>
    <property type="match status" value="1"/>
</dbReference>
<dbReference type="PANTHER" id="PTHR35863">
    <property type="entry name" value="COBALT-PRECORRIN-5B C(1)-METHYLTRANSFERASE"/>
    <property type="match status" value="1"/>
</dbReference>
<proteinExistence type="inferred from homology"/>
<comment type="catalytic activity">
    <reaction evidence="5">
        <text>Co-precorrin-5B + S-adenosyl-L-methionine = Co-precorrin-6A + S-adenosyl-L-homocysteine</text>
        <dbReference type="Rhea" id="RHEA:26285"/>
        <dbReference type="ChEBI" id="CHEBI:57856"/>
        <dbReference type="ChEBI" id="CHEBI:59789"/>
        <dbReference type="ChEBI" id="CHEBI:60063"/>
        <dbReference type="ChEBI" id="CHEBI:60064"/>
        <dbReference type="EC" id="2.1.1.195"/>
    </reaction>
</comment>
<keyword evidence="1 5" id="KW-0169">Cobalamin biosynthesis</keyword>
<keyword evidence="6" id="KW-0812">Transmembrane</keyword>
<keyword evidence="2 5" id="KW-0489">Methyltransferase</keyword>
<comment type="function">
    <text evidence="5">Catalyzes the methylation of C-1 in cobalt-precorrin-5B to form cobalt-precorrin-6A.</text>
</comment>
<comment type="pathway">
    <text evidence="5">Cofactor biosynthesis; adenosylcobalamin biosynthesis; cob(II)yrinate a,c-diamide from sirohydrochlorin (anaerobic route): step 6/10.</text>
</comment>
<dbReference type="OrthoDB" id="6439987at2"/>
<keyword evidence="6" id="KW-1133">Transmembrane helix</keyword>
<name>A0A133ZMW9_9FIRM</name>
<evidence type="ECO:0000256" key="4">
    <source>
        <dbReference type="ARBA" id="ARBA00022691"/>
    </source>
</evidence>
<evidence type="ECO:0000256" key="5">
    <source>
        <dbReference type="HAMAP-Rule" id="MF_00787"/>
    </source>
</evidence>
<dbReference type="NCBIfam" id="TIGR00312">
    <property type="entry name" value="cbiD"/>
    <property type="match status" value="1"/>
</dbReference>
<dbReference type="InterPro" id="IPR036074">
    <property type="entry name" value="CbiD_sf"/>
</dbReference>
<dbReference type="Proteomes" id="UP000070394">
    <property type="component" value="Unassembled WGS sequence"/>
</dbReference>
<evidence type="ECO:0000256" key="3">
    <source>
        <dbReference type="ARBA" id="ARBA00022679"/>
    </source>
</evidence>
<dbReference type="GO" id="GO:0019251">
    <property type="term" value="P:anaerobic cobalamin biosynthetic process"/>
    <property type="evidence" value="ECO:0007669"/>
    <property type="project" value="UniProtKB-UniRule"/>
</dbReference>
<comment type="caution">
    <text evidence="7">The sequence shown here is derived from an EMBL/GenBank/DDBJ whole genome shotgun (WGS) entry which is preliminary data.</text>
</comment>
<evidence type="ECO:0000313" key="8">
    <source>
        <dbReference type="Proteomes" id="UP000070394"/>
    </source>
</evidence>
<dbReference type="Gene3D" id="3.30.2110.10">
    <property type="entry name" value="CbiD-like"/>
    <property type="match status" value="1"/>
</dbReference>
<feature type="transmembrane region" description="Helical" evidence="6">
    <location>
        <begin position="16"/>
        <end position="36"/>
    </location>
</feature>
<reference evidence="8" key="1">
    <citation type="submission" date="2016-01" db="EMBL/GenBank/DDBJ databases">
        <authorList>
            <person name="Mitreva M."/>
            <person name="Pepin K.H."/>
            <person name="Mihindukulasuriya K.A."/>
            <person name="Fulton R."/>
            <person name="Fronick C."/>
            <person name="O'Laughlin M."/>
            <person name="Miner T."/>
            <person name="Herter B."/>
            <person name="Rosa B.A."/>
            <person name="Cordes M."/>
            <person name="Tomlinson C."/>
            <person name="Wollam A."/>
            <person name="Palsikar V.B."/>
            <person name="Mardis E.R."/>
            <person name="Wilson R.K."/>
        </authorList>
    </citation>
    <scope>NUCLEOTIDE SEQUENCE [LARGE SCALE GENOMIC DNA]</scope>
    <source>
        <strain evidence="8">DNF00896</strain>
    </source>
</reference>